<name>A0A6A5QVR4_AMPQU</name>
<feature type="transmembrane region" description="Helical" evidence="2">
    <location>
        <begin position="602"/>
        <end position="623"/>
    </location>
</feature>
<feature type="region of interest" description="Disordered" evidence="1">
    <location>
        <begin position="746"/>
        <end position="824"/>
    </location>
</feature>
<feature type="compositionally biased region" description="Basic and acidic residues" evidence="1">
    <location>
        <begin position="778"/>
        <end position="795"/>
    </location>
</feature>
<dbReference type="OrthoDB" id="5392263at2759"/>
<evidence type="ECO:0000313" key="3">
    <source>
        <dbReference type="EMBL" id="KAF1919512.1"/>
    </source>
</evidence>
<accession>A0A6A5QVR4</accession>
<gene>
    <name evidence="3" type="ORF">BDU57DRAFT_469628</name>
</gene>
<feature type="compositionally biased region" description="Low complexity" evidence="1">
    <location>
        <begin position="798"/>
        <end position="808"/>
    </location>
</feature>
<keyword evidence="2" id="KW-0812">Transmembrane</keyword>
<keyword evidence="4" id="KW-1185">Reference proteome</keyword>
<feature type="transmembrane region" description="Helical" evidence="2">
    <location>
        <begin position="426"/>
        <end position="447"/>
    </location>
</feature>
<evidence type="ECO:0000313" key="4">
    <source>
        <dbReference type="Proteomes" id="UP000800096"/>
    </source>
</evidence>
<feature type="transmembrane region" description="Helical" evidence="2">
    <location>
        <begin position="391"/>
        <end position="414"/>
    </location>
</feature>
<protein>
    <submittedName>
        <fullName evidence="3">Uncharacterized protein</fullName>
    </submittedName>
</protein>
<dbReference type="EMBL" id="ML979133">
    <property type="protein sequence ID" value="KAF1919512.1"/>
    <property type="molecule type" value="Genomic_DNA"/>
</dbReference>
<feature type="compositionally biased region" description="Polar residues" evidence="1">
    <location>
        <begin position="751"/>
        <end position="777"/>
    </location>
</feature>
<evidence type="ECO:0000256" key="1">
    <source>
        <dbReference type="SAM" id="MobiDB-lite"/>
    </source>
</evidence>
<organism evidence="3 4">
    <name type="scientific">Ampelomyces quisqualis</name>
    <name type="common">Powdery mildew agent</name>
    <dbReference type="NCBI Taxonomy" id="50730"/>
    <lineage>
        <taxon>Eukaryota</taxon>
        <taxon>Fungi</taxon>
        <taxon>Dikarya</taxon>
        <taxon>Ascomycota</taxon>
        <taxon>Pezizomycotina</taxon>
        <taxon>Dothideomycetes</taxon>
        <taxon>Pleosporomycetidae</taxon>
        <taxon>Pleosporales</taxon>
        <taxon>Pleosporineae</taxon>
        <taxon>Phaeosphaeriaceae</taxon>
        <taxon>Ampelomyces</taxon>
    </lineage>
</organism>
<feature type="transmembrane region" description="Helical" evidence="2">
    <location>
        <begin position="212"/>
        <end position="232"/>
    </location>
</feature>
<evidence type="ECO:0000256" key="2">
    <source>
        <dbReference type="SAM" id="Phobius"/>
    </source>
</evidence>
<reference evidence="3" key="1">
    <citation type="journal article" date="2020" name="Stud. Mycol.">
        <title>101 Dothideomycetes genomes: a test case for predicting lifestyles and emergence of pathogens.</title>
        <authorList>
            <person name="Haridas S."/>
            <person name="Albert R."/>
            <person name="Binder M."/>
            <person name="Bloem J."/>
            <person name="Labutti K."/>
            <person name="Salamov A."/>
            <person name="Andreopoulos B."/>
            <person name="Baker S."/>
            <person name="Barry K."/>
            <person name="Bills G."/>
            <person name="Bluhm B."/>
            <person name="Cannon C."/>
            <person name="Castanera R."/>
            <person name="Culley D."/>
            <person name="Daum C."/>
            <person name="Ezra D."/>
            <person name="Gonzalez J."/>
            <person name="Henrissat B."/>
            <person name="Kuo A."/>
            <person name="Liang C."/>
            <person name="Lipzen A."/>
            <person name="Lutzoni F."/>
            <person name="Magnuson J."/>
            <person name="Mondo S."/>
            <person name="Nolan M."/>
            <person name="Ohm R."/>
            <person name="Pangilinan J."/>
            <person name="Park H.-J."/>
            <person name="Ramirez L."/>
            <person name="Alfaro M."/>
            <person name="Sun H."/>
            <person name="Tritt A."/>
            <person name="Yoshinaga Y."/>
            <person name="Zwiers L.-H."/>
            <person name="Turgeon B."/>
            <person name="Goodwin S."/>
            <person name="Spatafora J."/>
            <person name="Crous P."/>
            <person name="Grigoriev I."/>
        </authorList>
    </citation>
    <scope>NUCLEOTIDE SEQUENCE</scope>
    <source>
        <strain evidence="3">HMLAC05119</strain>
    </source>
</reference>
<keyword evidence="2" id="KW-1133">Transmembrane helix</keyword>
<dbReference type="AlphaFoldDB" id="A0A6A5QVR4"/>
<proteinExistence type="predicted"/>
<feature type="transmembrane region" description="Helical" evidence="2">
    <location>
        <begin position="244"/>
        <end position="262"/>
    </location>
</feature>
<keyword evidence="2" id="KW-0472">Membrane</keyword>
<sequence length="892" mass="101724">MRINFTECAAIFRNDTALQEQWGWRGPLVGIAQNYETQITREGCLEVCGKGSAYYTWTEVSSTLTTWILPVIGTLLQAPFESNAARRTFFAIARWVGSPVASLSYVLWNIKVSAKAALMVDMAVKYDEIPEQRTDFSSMRDSMFLLLVMNQYTMKPNVVQQSKKEAECLLRIALFSRDLQLSDTEKSLRVMRRILARELREMRRRGTVPGKLLFVSILWFLFAFALSVEGAFGNIGQNTTAHDLALGCLLAWFPILIMGSIVDRNPIAAEVIRKKLNHFVDHVRNAVQSEEHRKKFIKTFQDHPDRTILEARVDSIANAEGNAYDFFEEFAGQARVRWHYGAAHAILSDIEHCFIAKQGRNWLHDERNARMNLVLGTINDEGLMWFDIREFWQVGSAIIIVGSSCGGAFILSFFTPTVGLGCRSGGYTIFFSIALGLMIVEMSVWLVTSPYQMKIPWFVWLIGRFRQYGTFNRLETCFHEGKRAVQRVLWDFASRIGSGFINLLIRLALLFIRKNKRATRAKIMRILEKNRAMIRAMSLQRKWEAFFFRPVEVFNSTWLVYIVLAQTFGWYKTCDCVTSTWGGAGGYLDFSVQDTSNSSWVLYYWTAGTCLTGVVLLFSMFYITVEWCQQSFMSTEDYKDAMEGLRMTRDYRMMTYWFRATARFVSRFTFDPLESLSVKFGLIKTQQSTLLWTKSHNLDTEMRKISSRSAPYHAASPSIELTLYPDDLDDLHDESAVQDAPAIAHSLFPPAQTNRRARNGSNAPNTDTSLPIYQQYRTSDETRRSLEQHPPDVHRSRASSTAQASQIAEQRRSSSELSDSRSSGEPLLYPVSFLTEQPTFNGWSGIGKTVHSRQGYQRANSDPGSPPIEITTELEQSGLGIHMRGQNDEAQP</sequence>
<dbReference type="Proteomes" id="UP000800096">
    <property type="component" value="Unassembled WGS sequence"/>
</dbReference>